<dbReference type="EMBL" id="CAFBNO010000005">
    <property type="protein sequence ID" value="CAB4948622.1"/>
    <property type="molecule type" value="Genomic_DNA"/>
</dbReference>
<name>A0A6J7K2S5_9ZZZZ</name>
<protein>
    <submittedName>
        <fullName evidence="3">Unannotated protein</fullName>
    </submittedName>
</protein>
<reference evidence="3" key="1">
    <citation type="submission" date="2020-05" db="EMBL/GenBank/DDBJ databases">
        <authorList>
            <person name="Chiriac C."/>
            <person name="Salcher M."/>
            <person name="Ghai R."/>
            <person name="Kavagutti S V."/>
        </authorList>
    </citation>
    <scope>NUCLEOTIDE SEQUENCE</scope>
</reference>
<comment type="similarity">
    <text evidence="1">Belongs to the GSP E family.</text>
</comment>
<evidence type="ECO:0000259" key="2">
    <source>
        <dbReference type="Pfam" id="PF00437"/>
    </source>
</evidence>
<dbReference type="PANTHER" id="PTHR30486">
    <property type="entry name" value="TWITCHING MOTILITY PROTEIN PILT"/>
    <property type="match status" value="1"/>
</dbReference>
<dbReference type="AlphaFoldDB" id="A0A6J7K2S5"/>
<dbReference type="InterPro" id="IPR001482">
    <property type="entry name" value="T2SS/T4SS_dom"/>
</dbReference>
<evidence type="ECO:0000256" key="1">
    <source>
        <dbReference type="ARBA" id="ARBA00006611"/>
    </source>
</evidence>
<dbReference type="PANTHER" id="PTHR30486:SF6">
    <property type="entry name" value="TYPE IV PILUS RETRACTATION ATPASE PILT"/>
    <property type="match status" value="1"/>
</dbReference>
<feature type="domain" description="Bacterial type II secretion system protein E" evidence="2">
    <location>
        <begin position="56"/>
        <end position="305"/>
    </location>
</feature>
<dbReference type="CDD" id="cd01130">
    <property type="entry name" value="VirB11-like_ATPase"/>
    <property type="match status" value="1"/>
</dbReference>
<evidence type="ECO:0000313" key="3">
    <source>
        <dbReference type="EMBL" id="CAB4948622.1"/>
    </source>
</evidence>
<proteinExistence type="inferred from homology"/>
<organism evidence="3">
    <name type="scientific">freshwater metagenome</name>
    <dbReference type="NCBI Taxonomy" id="449393"/>
    <lineage>
        <taxon>unclassified sequences</taxon>
        <taxon>metagenomes</taxon>
        <taxon>ecological metagenomes</taxon>
    </lineage>
</organism>
<dbReference type="InterPro" id="IPR050921">
    <property type="entry name" value="T4SS_GSP_E_ATPase"/>
</dbReference>
<accession>A0A6J7K2S5</accession>
<dbReference type="Gene3D" id="3.40.50.300">
    <property type="entry name" value="P-loop containing nucleotide triphosphate hydrolases"/>
    <property type="match status" value="1"/>
</dbReference>
<sequence>MNNLLATIGSRARDVAVTFGLSAREAAEQALDELAEESSLQNEPQMLRQAISVLSGYGPLEPYLADPSVEELWMNRPDELFIHVSGRTEKRSIDFSAEQQAIVIDRMLRTIGRRIDRFTPFVDAPLPDGSRLHVVIPDVTRANLSFNIRRFTKVRSSLQTLCSEGVLSANQLDELQKAMISGETVLISGATAAGKTTFLCALLAELPADERIVTVEDTFEIQLANEDWVAMQTRSESIEGAGSIDLRRLIREALRMRPGRLVVGEVRGAEAIELLVALNSGIPALCTVHANSARQAITKMLTLPLLSGVSVPLEFVEQVIGSSVGYIAHCELGADGIRRLRELLRVSQGSEGLVFEPIY</sequence>
<dbReference type="Pfam" id="PF00437">
    <property type="entry name" value="T2SSE"/>
    <property type="match status" value="1"/>
</dbReference>
<gene>
    <name evidence="3" type="ORF">UFOPK3837_00280</name>
</gene>
<dbReference type="InterPro" id="IPR027417">
    <property type="entry name" value="P-loop_NTPase"/>
</dbReference>
<dbReference type="GO" id="GO:0016887">
    <property type="term" value="F:ATP hydrolysis activity"/>
    <property type="evidence" value="ECO:0007669"/>
    <property type="project" value="InterPro"/>
</dbReference>
<dbReference type="SUPFAM" id="SSF52540">
    <property type="entry name" value="P-loop containing nucleoside triphosphate hydrolases"/>
    <property type="match status" value="1"/>
</dbReference>
<dbReference type="Gene3D" id="3.30.450.380">
    <property type="match status" value="1"/>
</dbReference>